<dbReference type="EMBL" id="JAPNNL010000200">
    <property type="protein sequence ID" value="MDA0638055.1"/>
    <property type="molecule type" value="Genomic_DNA"/>
</dbReference>
<proteinExistence type="predicted"/>
<feature type="non-terminal residue" evidence="1">
    <location>
        <position position="101"/>
    </location>
</feature>
<organism evidence="1 2">
    <name type="scientific">Nonomuraea corallina</name>
    <dbReference type="NCBI Taxonomy" id="2989783"/>
    <lineage>
        <taxon>Bacteria</taxon>
        <taxon>Bacillati</taxon>
        <taxon>Actinomycetota</taxon>
        <taxon>Actinomycetes</taxon>
        <taxon>Streptosporangiales</taxon>
        <taxon>Streptosporangiaceae</taxon>
        <taxon>Nonomuraea</taxon>
    </lineage>
</organism>
<accession>A0ABT4SM44</accession>
<gene>
    <name evidence="1" type="ORF">OUY22_31995</name>
</gene>
<evidence type="ECO:0000313" key="2">
    <source>
        <dbReference type="Proteomes" id="UP001144036"/>
    </source>
</evidence>
<dbReference type="Proteomes" id="UP001144036">
    <property type="component" value="Unassembled WGS sequence"/>
</dbReference>
<reference evidence="1" key="1">
    <citation type="submission" date="2022-11" db="EMBL/GenBank/DDBJ databases">
        <title>Nonomuraea corallina sp. nov., a new species of the genus Nonomuraea isolated from sea side sediment in Thai sea.</title>
        <authorList>
            <person name="Ngamcharungchit C."/>
            <person name="Matsumoto A."/>
            <person name="Suriyachadkun C."/>
            <person name="Panbangred W."/>
            <person name="Inahashi Y."/>
            <person name="Intra B."/>
        </authorList>
    </citation>
    <scope>NUCLEOTIDE SEQUENCE</scope>
    <source>
        <strain evidence="1">MCN248</strain>
    </source>
</reference>
<comment type="caution">
    <text evidence="1">The sequence shown here is derived from an EMBL/GenBank/DDBJ whole genome shotgun (WGS) entry which is preliminary data.</text>
</comment>
<evidence type="ECO:0000313" key="1">
    <source>
        <dbReference type="EMBL" id="MDA0638055.1"/>
    </source>
</evidence>
<protein>
    <submittedName>
        <fullName evidence="1">DUF695 domain-containing protein</fullName>
    </submittedName>
</protein>
<keyword evidence="2" id="KW-1185">Reference proteome</keyword>
<name>A0ABT4SM44_9ACTN</name>
<sequence length="101" mass="10724">MRLFGRKSDDEGADPAERVAGFWQWWQSARPALDAAVAAGERDKQAELLGPAVAAIHPDLVWELAPGTNAAHALVVTAAGDAELRPLAHRWARAAPPAALL</sequence>